<evidence type="ECO:0000256" key="2">
    <source>
        <dbReference type="ARBA" id="ARBA00022605"/>
    </source>
</evidence>
<keyword evidence="4" id="KW-0220">Diaminopimelate biosynthesis</keyword>
<gene>
    <name evidence="14" type="ORF">PPROV_000950800</name>
</gene>
<evidence type="ECO:0000256" key="7">
    <source>
        <dbReference type="ARBA" id="ARBA00023154"/>
    </source>
</evidence>
<dbReference type="Pfam" id="PF05173">
    <property type="entry name" value="DapB_C"/>
    <property type="match status" value="1"/>
</dbReference>
<dbReference type="InterPro" id="IPR011859">
    <property type="entry name" value="Dihydrodipicolinate_Rdtase_pln"/>
</dbReference>
<name>A0A830I0U7_9CHLO</name>
<dbReference type="GO" id="GO:0009089">
    <property type="term" value="P:lysine biosynthetic process via diaminopimelate"/>
    <property type="evidence" value="ECO:0007669"/>
    <property type="project" value="InterPro"/>
</dbReference>
<dbReference type="Pfam" id="PF01113">
    <property type="entry name" value="DapB_N"/>
    <property type="match status" value="1"/>
</dbReference>
<dbReference type="GO" id="GO:0008839">
    <property type="term" value="F:4-hydroxy-tetrahydrodipicolinate reductase"/>
    <property type="evidence" value="ECO:0007669"/>
    <property type="project" value="UniProtKB-EC"/>
</dbReference>
<dbReference type="NCBIfam" id="TIGR02130">
    <property type="entry name" value="dapB_plant"/>
    <property type="match status" value="1"/>
</dbReference>
<dbReference type="EMBL" id="BNJQ01000031">
    <property type="protein sequence ID" value="GHP10777.1"/>
    <property type="molecule type" value="Genomic_DNA"/>
</dbReference>
<comment type="catalytic activity">
    <reaction evidence="11">
        <text>(S)-2,3,4,5-tetrahydrodipicolinate + NAD(+) + H2O = (2S,4S)-4-hydroxy-2,3,4,5-tetrahydrodipicolinate + NADH + H(+)</text>
        <dbReference type="Rhea" id="RHEA:35323"/>
        <dbReference type="ChEBI" id="CHEBI:15377"/>
        <dbReference type="ChEBI" id="CHEBI:15378"/>
        <dbReference type="ChEBI" id="CHEBI:16845"/>
        <dbReference type="ChEBI" id="CHEBI:57540"/>
        <dbReference type="ChEBI" id="CHEBI:57945"/>
        <dbReference type="ChEBI" id="CHEBI:67139"/>
        <dbReference type="EC" id="1.17.1.8"/>
    </reaction>
</comment>
<evidence type="ECO:0000256" key="8">
    <source>
        <dbReference type="ARBA" id="ARBA00037922"/>
    </source>
</evidence>
<comment type="caution">
    <text evidence="14">The sequence shown here is derived from an EMBL/GenBank/DDBJ whole genome shotgun (WGS) entry which is preliminary data.</text>
</comment>
<dbReference type="GO" id="GO:0009570">
    <property type="term" value="C:chloroplast stroma"/>
    <property type="evidence" value="ECO:0007669"/>
    <property type="project" value="TreeGrafter"/>
</dbReference>
<dbReference type="InterPro" id="IPR000846">
    <property type="entry name" value="DapB_N"/>
</dbReference>
<evidence type="ECO:0000256" key="6">
    <source>
        <dbReference type="ARBA" id="ARBA00023027"/>
    </source>
</evidence>
<evidence type="ECO:0000313" key="15">
    <source>
        <dbReference type="Proteomes" id="UP000660262"/>
    </source>
</evidence>
<dbReference type="PANTHER" id="PTHR20836">
    <property type="entry name" value="DIHYDRODIPICOLINATE REDUCTASE"/>
    <property type="match status" value="1"/>
</dbReference>
<keyword evidence="2" id="KW-0028">Amino-acid biosynthesis</keyword>
<evidence type="ECO:0000259" key="13">
    <source>
        <dbReference type="Pfam" id="PF05173"/>
    </source>
</evidence>
<dbReference type="GO" id="GO:0019877">
    <property type="term" value="P:diaminopimelate biosynthetic process"/>
    <property type="evidence" value="ECO:0007669"/>
    <property type="project" value="UniProtKB-KW"/>
</dbReference>
<organism evidence="14 15">
    <name type="scientific">Pycnococcus provasolii</name>
    <dbReference type="NCBI Taxonomy" id="41880"/>
    <lineage>
        <taxon>Eukaryota</taxon>
        <taxon>Viridiplantae</taxon>
        <taxon>Chlorophyta</taxon>
        <taxon>Pseudoscourfieldiophyceae</taxon>
        <taxon>Pseudoscourfieldiales</taxon>
        <taxon>Pycnococcaceae</taxon>
        <taxon>Pycnococcus</taxon>
    </lineage>
</organism>
<dbReference type="PANTHER" id="PTHR20836:SF0">
    <property type="entry name" value="4-HYDROXY-TETRAHYDRODIPICOLINATE REDUCTASE 1, CHLOROPLASTIC-RELATED"/>
    <property type="match status" value="1"/>
</dbReference>
<protein>
    <recommendedName>
        <fullName evidence="9">4-hydroxy-tetrahydrodipicolinate reductase</fullName>
        <ecNumber evidence="9">1.17.1.8</ecNumber>
    </recommendedName>
</protein>
<comment type="similarity">
    <text evidence="1">Belongs to the DapB family.</text>
</comment>
<evidence type="ECO:0000259" key="12">
    <source>
        <dbReference type="Pfam" id="PF01113"/>
    </source>
</evidence>
<evidence type="ECO:0000256" key="11">
    <source>
        <dbReference type="ARBA" id="ARBA00049396"/>
    </source>
</evidence>
<evidence type="ECO:0000256" key="3">
    <source>
        <dbReference type="ARBA" id="ARBA00022857"/>
    </source>
</evidence>
<accession>A0A830I0U7</accession>
<dbReference type="AlphaFoldDB" id="A0A830I0U7"/>
<keyword evidence="15" id="KW-1185">Reference proteome</keyword>
<dbReference type="InterPro" id="IPR036291">
    <property type="entry name" value="NAD(P)-bd_dom_sf"/>
</dbReference>
<keyword evidence="5" id="KW-0560">Oxidoreductase</keyword>
<proteinExistence type="inferred from homology"/>
<dbReference type="SUPFAM" id="SSF51735">
    <property type="entry name" value="NAD(P)-binding Rossmann-fold domains"/>
    <property type="match status" value="1"/>
</dbReference>
<keyword evidence="7" id="KW-0457">Lysine biosynthesis</keyword>
<dbReference type="InterPro" id="IPR022663">
    <property type="entry name" value="DapB_C"/>
</dbReference>
<keyword evidence="3" id="KW-0521">NADP</keyword>
<reference evidence="14" key="1">
    <citation type="submission" date="2020-10" db="EMBL/GenBank/DDBJ databases">
        <title>Unveiling of a novel bifunctional photoreceptor, Dualchrome1, isolated from a cosmopolitan green alga.</title>
        <authorList>
            <person name="Suzuki S."/>
            <person name="Kawachi M."/>
        </authorList>
    </citation>
    <scope>NUCLEOTIDE SEQUENCE</scope>
    <source>
        <strain evidence="14">NIES 2893</strain>
    </source>
</reference>
<comment type="catalytic activity">
    <reaction evidence="10">
        <text>(S)-2,3,4,5-tetrahydrodipicolinate + NADP(+) + H2O = (2S,4S)-4-hydroxy-2,3,4,5-tetrahydrodipicolinate + NADPH + H(+)</text>
        <dbReference type="Rhea" id="RHEA:35331"/>
        <dbReference type="ChEBI" id="CHEBI:15377"/>
        <dbReference type="ChEBI" id="CHEBI:15378"/>
        <dbReference type="ChEBI" id="CHEBI:16845"/>
        <dbReference type="ChEBI" id="CHEBI:57783"/>
        <dbReference type="ChEBI" id="CHEBI:58349"/>
        <dbReference type="ChEBI" id="CHEBI:67139"/>
        <dbReference type="EC" id="1.17.1.8"/>
    </reaction>
</comment>
<dbReference type="Proteomes" id="UP000660262">
    <property type="component" value="Unassembled WGS sequence"/>
</dbReference>
<dbReference type="EC" id="1.17.1.8" evidence="9"/>
<evidence type="ECO:0000256" key="4">
    <source>
        <dbReference type="ARBA" id="ARBA00022915"/>
    </source>
</evidence>
<evidence type="ECO:0000256" key="1">
    <source>
        <dbReference type="ARBA" id="ARBA00006642"/>
    </source>
</evidence>
<evidence type="ECO:0000256" key="5">
    <source>
        <dbReference type="ARBA" id="ARBA00023002"/>
    </source>
</evidence>
<dbReference type="OrthoDB" id="10259487at2759"/>
<evidence type="ECO:0000256" key="10">
    <source>
        <dbReference type="ARBA" id="ARBA00049080"/>
    </source>
</evidence>
<keyword evidence="6" id="KW-0520">NAD</keyword>
<comment type="pathway">
    <text evidence="8">Amino-acid biosynthesis; L-lysine biosynthesis via DAP pathway; (S)-tetrahydrodipicolinate from L-aspartate: step 4/4.</text>
</comment>
<dbReference type="GO" id="GO:0070402">
    <property type="term" value="F:NADPH binding"/>
    <property type="evidence" value="ECO:0007669"/>
    <property type="project" value="InterPro"/>
</dbReference>
<evidence type="ECO:0000256" key="9">
    <source>
        <dbReference type="ARBA" id="ARBA00038983"/>
    </source>
</evidence>
<feature type="domain" description="Dihydrodipicolinate reductase N-terminal" evidence="12">
    <location>
        <begin position="42"/>
        <end position="166"/>
    </location>
</feature>
<evidence type="ECO:0000313" key="14">
    <source>
        <dbReference type="EMBL" id="GHP10777.1"/>
    </source>
</evidence>
<sequence>MSAAAAHLPHPLQSPRHNAALRRSMRKKASIRRAAMITSAVPVLVNSCAGKMGHAVGEAVLESGNTLLPYSVAGPDVGVDVVNCAGQPIQLVPPEEAVSLITRLKEEHPELIVVDYTVPAIVNANADMYCSLGVPFVMGTTGGDRDALKAAVTASEATHAVVAPQMGKQVVAFQAMMQRMSEMFPGAFNDYTLSVVESHQKTKVDTSGTAKAIVESFRALGVQPFDDDDIELVRNPNDSVDRMGVPETYLDGHAYHTYRLTSPDGTVAFEFQHNVNGRAIYAQGTVDAVLFLHRQLYGKPGGATQKLYDMIDVLEAGVMR</sequence>
<dbReference type="Gene3D" id="3.30.360.10">
    <property type="entry name" value="Dihydrodipicolinate Reductase, domain 2"/>
    <property type="match status" value="1"/>
</dbReference>
<dbReference type="Gene3D" id="3.40.50.720">
    <property type="entry name" value="NAD(P)-binding Rossmann-like Domain"/>
    <property type="match status" value="1"/>
</dbReference>
<feature type="domain" description="Dihydrodipicolinate reductase C-terminal" evidence="13">
    <location>
        <begin position="170"/>
        <end position="314"/>
    </location>
</feature>
<dbReference type="InterPro" id="IPR023940">
    <property type="entry name" value="DHDPR_bac"/>
</dbReference>